<dbReference type="RefSeq" id="WP_253793049.1">
    <property type="nucleotide sequence ID" value="NZ_BAAAUB010000031.1"/>
</dbReference>
<dbReference type="Pfam" id="PF06305">
    <property type="entry name" value="LapA_dom"/>
    <property type="match status" value="1"/>
</dbReference>
<protein>
    <submittedName>
        <fullName evidence="7">Integral membrane protein</fullName>
    </submittedName>
</protein>
<evidence type="ECO:0000256" key="5">
    <source>
        <dbReference type="SAM" id="Phobius"/>
    </source>
</evidence>
<evidence type="ECO:0000313" key="7">
    <source>
        <dbReference type="EMBL" id="MCP2307215.1"/>
    </source>
</evidence>
<name>A0ABT1IQ38_9ACTN</name>
<reference evidence="7 8" key="1">
    <citation type="submission" date="2022-06" db="EMBL/GenBank/DDBJ databases">
        <title>Sequencing the genomes of 1000 actinobacteria strains.</title>
        <authorList>
            <person name="Klenk H.-P."/>
        </authorList>
    </citation>
    <scope>NUCLEOTIDE SEQUENCE [LARGE SCALE GENOMIC DNA]</scope>
    <source>
        <strain evidence="7 8">DSM 41656</strain>
    </source>
</reference>
<accession>A0ABT1IQ38</accession>
<evidence type="ECO:0000256" key="1">
    <source>
        <dbReference type="ARBA" id="ARBA00022475"/>
    </source>
</evidence>
<keyword evidence="2 5" id="KW-0812">Transmembrane</keyword>
<feature type="domain" description="Lipopolysaccharide assembly protein A" evidence="6">
    <location>
        <begin position="42"/>
        <end position="78"/>
    </location>
</feature>
<keyword evidence="1" id="KW-1003">Cell membrane</keyword>
<evidence type="ECO:0000256" key="4">
    <source>
        <dbReference type="ARBA" id="ARBA00023136"/>
    </source>
</evidence>
<proteinExistence type="predicted"/>
<sequence>MAEKTSQSHGPSSVTVHGRNVRMRTIGFGVLAVIAVWFIAANTESVEVTLWVASVTLPLWLVLTVTLLVGAALGWLIASRRKP</sequence>
<dbReference type="EMBL" id="JAMZDX010000001">
    <property type="protein sequence ID" value="MCP2307215.1"/>
    <property type="molecule type" value="Genomic_DNA"/>
</dbReference>
<keyword evidence="3 5" id="KW-1133">Transmembrane helix</keyword>
<organism evidence="7 8">
    <name type="scientific">Kitasatospora paracochleata</name>
    <dbReference type="NCBI Taxonomy" id="58354"/>
    <lineage>
        <taxon>Bacteria</taxon>
        <taxon>Bacillati</taxon>
        <taxon>Actinomycetota</taxon>
        <taxon>Actinomycetes</taxon>
        <taxon>Kitasatosporales</taxon>
        <taxon>Streptomycetaceae</taxon>
        <taxon>Kitasatospora</taxon>
    </lineage>
</organism>
<keyword evidence="4 5" id="KW-0472">Membrane</keyword>
<evidence type="ECO:0000313" key="8">
    <source>
        <dbReference type="Proteomes" id="UP001206483"/>
    </source>
</evidence>
<evidence type="ECO:0000256" key="3">
    <source>
        <dbReference type="ARBA" id="ARBA00022989"/>
    </source>
</evidence>
<dbReference type="Proteomes" id="UP001206483">
    <property type="component" value="Unassembled WGS sequence"/>
</dbReference>
<keyword evidence="8" id="KW-1185">Reference proteome</keyword>
<dbReference type="InterPro" id="IPR010445">
    <property type="entry name" value="LapA_dom"/>
</dbReference>
<comment type="caution">
    <text evidence="7">The sequence shown here is derived from an EMBL/GenBank/DDBJ whole genome shotgun (WGS) entry which is preliminary data.</text>
</comment>
<feature type="transmembrane region" description="Helical" evidence="5">
    <location>
        <begin position="21"/>
        <end position="39"/>
    </location>
</feature>
<evidence type="ECO:0000259" key="6">
    <source>
        <dbReference type="Pfam" id="PF06305"/>
    </source>
</evidence>
<feature type="transmembrane region" description="Helical" evidence="5">
    <location>
        <begin position="59"/>
        <end position="78"/>
    </location>
</feature>
<gene>
    <name evidence="7" type="ORF">FHR36_000307</name>
</gene>
<evidence type="ECO:0000256" key="2">
    <source>
        <dbReference type="ARBA" id="ARBA00022692"/>
    </source>
</evidence>